<dbReference type="InterPro" id="IPR043429">
    <property type="entry name" value="ArtM/GltK/GlnP/TcyL/YhdX-like"/>
</dbReference>
<feature type="transmembrane region" description="Helical" evidence="12">
    <location>
        <begin position="225"/>
        <end position="244"/>
    </location>
</feature>
<dbReference type="GO" id="GO:0022857">
    <property type="term" value="F:transmembrane transporter activity"/>
    <property type="evidence" value="ECO:0007669"/>
    <property type="project" value="InterPro"/>
</dbReference>
<keyword evidence="7 12" id="KW-1133">Transmembrane helix</keyword>
<dbReference type="PROSITE" id="PS50928">
    <property type="entry name" value="ABC_TM1"/>
    <property type="match status" value="1"/>
</dbReference>
<evidence type="ECO:0000313" key="14">
    <source>
        <dbReference type="EMBL" id="HBP31142.1"/>
    </source>
</evidence>
<dbReference type="InterPro" id="IPR000515">
    <property type="entry name" value="MetI-like"/>
</dbReference>
<accession>A0A356LJP8</accession>
<evidence type="ECO:0000313" key="15">
    <source>
        <dbReference type="Proteomes" id="UP000264036"/>
    </source>
</evidence>
<evidence type="ECO:0000256" key="4">
    <source>
        <dbReference type="ARBA" id="ARBA00022475"/>
    </source>
</evidence>
<dbReference type="EMBL" id="DOEK01000035">
    <property type="protein sequence ID" value="HBP31142.1"/>
    <property type="molecule type" value="Genomic_DNA"/>
</dbReference>
<evidence type="ECO:0000256" key="9">
    <source>
        <dbReference type="ARBA" id="ARBA00060298"/>
    </source>
</evidence>
<keyword evidence="3 12" id="KW-0813">Transport</keyword>
<proteinExistence type="inferred from homology"/>
<evidence type="ECO:0000259" key="13">
    <source>
        <dbReference type="PROSITE" id="PS50928"/>
    </source>
</evidence>
<comment type="subunit">
    <text evidence="10">The complex is composed of two ATP-binding proteins (GltL), two transmembrane proteins (GltJ and GltK) and a solute-binding protein (GltI).</text>
</comment>
<dbReference type="Pfam" id="PF00528">
    <property type="entry name" value="BPD_transp_1"/>
    <property type="match status" value="1"/>
</dbReference>
<evidence type="ECO:0000256" key="12">
    <source>
        <dbReference type="RuleBase" id="RU363032"/>
    </source>
</evidence>
<organism evidence="14 15">
    <name type="scientific">Advenella kashmirensis</name>
    <dbReference type="NCBI Taxonomy" id="310575"/>
    <lineage>
        <taxon>Bacteria</taxon>
        <taxon>Pseudomonadati</taxon>
        <taxon>Pseudomonadota</taxon>
        <taxon>Betaproteobacteria</taxon>
        <taxon>Burkholderiales</taxon>
        <taxon>Alcaligenaceae</taxon>
    </lineage>
</organism>
<reference evidence="14 15" key="1">
    <citation type="journal article" date="2018" name="Nat. Biotechnol.">
        <title>A standardized bacterial taxonomy based on genome phylogeny substantially revises the tree of life.</title>
        <authorList>
            <person name="Parks D.H."/>
            <person name="Chuvochina M."/>
            <person name="Waite D.W."/>
            <person name="Rinke C."/>
            <person name="Skarshewski A."/>
            <person name="Chaumeil P.A."/>
            <person name="Hugenholtz P."/>
        </authorList>
    </citation>
    <scope>NUCLEOTIDE SEQUENCE [LARGE SCALE GENOMIC DNA]</scope>
    <source>
        <strain evidence="14">UBA10707</strain>
    </source>
</reference>
<dbReference type="InterPro" id="IPR010065">
    <property type="entry name" value="AA_ABC_transptr_permease_3TM"/>
</dbReference>
<dbReference type="CDD" id="cd06261">
    <property type="entry name" value="TM_PBP2"/>
    <property type="match status" value="1"/>
</dbReference>
<feature type="transmembrane region" description="Helical" evidence="12">
    <location>
        <begin position="185"/>
        <end position="205"/>
    </location>
</feature>
<protein>
    <recommendedName>
        <fullName evidence="11">Glutamate/aspartate import permease protein GltK</fullName>
    </recommendedName>
</protein>
<dbReference type="PANTHER" id="PTHR30614:SF1">
    <property type="entry name" value="GLUTAMATE_ASPARTATE IMPORT PERMEASE PROTEIN GLTK"/>
    <property type="match status" value="1"/>
</dbReference>
<dbReference type="PANTHER" id="PTHR30614">
    <property type="entry name" value="MEMBRANE COMPONENT OF AMINO ACID ABC TRANSPORTER"/>
    <property type="match status" value="1"/>
</dbReference>
<evidence type="ECO:0000256" key="5">
    <source>
        <dbReference type="ARBA" id="ARBA00022692"/>
    </source>
</evidence>
<evidence type="ECO:0000256" key="6">
    <source>
        <dbReference type="ARBA" id="ARBA00022970"/>
    </source>
</evidence>
<feature type="transmembrane region" description="Helical" evidence="12">
    <location>
        <begin position="121"/>
        <end position="141"/>
    </location>
</feature>
<keyword evidence="5 12" id="KW-0812">Transmembrane</keyword>
<comment type="similarity">
    <text evidence="2">Belongs to the binding-protein-dependent transport system permease family. HisMQ subfamily.</text>
</comment>
<evidence type="ECO:0000256" key="1">
    <source>
        <dbReference type="ARBA" id="ARBA00004429"/>
    </source>
</evidence>
<evidence type="ECO:0000256" key="10">
    <source>
        <dbReference type="ARBA" id="ARBA00062718"/>
    </source>
</evidence>
<dbReference type="GO" id="GO:0043190">
    <property type="term" value="C:ATP-binding cassette (ABC) transporter complex"/>
    <property type="evidence" value="ECO:0007669"/>
    <property type="project" value="InterPro"/>
</dbReference>
<dbReference type="AlphaFoldDB" id="A0A356LJP8"/>
<dbReference type="FunFam" id="1.10.3720.10:FF:000006">
    <property type="entry name" value="Glutamate/aspartate ABC transporter, permease protein GltK"/>
    <property type="match status" value="1"/>
</dbReference>
<feature type="transmembrane region" description="Helical" evidence="12">
    <location>
        <begin position="41"/>
        <end position="59"/>
    </location>
</feature>
<dbReference type="InterPro" id="IPR035906">
    <property type="entry name" value="MetI-like_sf"/>
</dbReference>
<keyword evidence="8 12" id="KW-0472">Membrane</keyword>
<evidence type="ECO:0000256" key="3">
    <source>
        <dbReference type="ARBA" id="ARBA00022448"/>
    </source>
</evidence>
<dbReference type="Gene3D" id="1.10.3720.10">
    <property type="entry name" value="MetI-like"/>
    <property type="match status" value="1"/>
</dbReference>
<keyword evidence="6" id="KW-0029">Amino-acid transport</keyword>
<feature type="domain" description="ABC transmembrane type-1" evidence="13">
    <location>
        <begin position="35"/>
        <end position="244"/>
    </location>
</feature>
<comment type="subcellular location">
    <subcellularLocation>
        <location evidence="1">Cell inner membrane</location>
        <topology evidence="1">Multi-pass membrane protein</topology>
    </subcellularLocation>
    <subcellularLocation>
        <location evidence="12">Cell membrane</location>
        <topology evidence="12">Multi-pass membrane protein</topology>
    </subcellularLocation>
</comment>
<comment type="caution">
    <text evidence="14">The sequence shown here is derived from an EMBL/GenBank/DDBJ whole genome shotgun (WGS) entry which is preliminary data.</text>
</comment>
<sequence length="255" mass="28822">MNFQDLLLSASSVSIAAFDWGVIQQAAPALLMQGLVFTLKLTLYSTVLALIWGTVLAMMRLSSINIFRWFAGSYVNIMRSLPLILILFWFFFLVPYILGWVDFMWATYIEGNESARMVSRPLNGFTCALITFTLFEAAYFCEIMRAGIQSIARGQVGAGYALGLRYFQVMRLIVLPQAFRNMLPVIFTQMIVLFQDTSLVTVLSLNDLLGMARINADITGRPVELYIFAAAIYFVISLVCSRLVKVIDRRLTIIR</sequence>
<dbReference type="GO" id="GO:0006865">
    <property type="term" value="P:amino acid transport"/>
    <property type="evidence" value="ECO:0007669"/>
    <property type="project" value="UniProtKB-KW"/>
</dbReference>
<feature type="transmembrane region" description="Helical" evidence="12">
    <location>
        <begin position="80"/>
        <end position="101"/>
    </location>
</feature>
<evidence type="ECO:0000256" key="11">
    <source>
        <dbReference type="ARBA" id="ARBA00073645"/>
    </source>
</evidence>
<gene>
    <name evidence="14" type="ORF">DD666_17250</name>
</gene>
<dbReference type="NCBIfam" id="TIGR01726">
    <property type="entry name" value="HEQRo_perm_3TM"/>
    <property type="match status" value="1"/>
</dbReference>
<evidence type="ECO:0000256" key="2">
    <source>
        <dbReference type="ARBA" id="ARBA00010072"/>
    </source>
</evidence>
<dbReference type="Proteomes" id="UP000264036">
    <property type="component" value="Unassembled WGS sequence"/>
</dbReference>
<dbReference type="SUPFAM" id="SSF161098">
    <property type="entry name" value="MetI-like"/>
    <property type="match status" value="1"/>
</dbReference>
<comment type="function">
    <text evidence="9">Part of the ABC transporter complex GltIJKL involved in glutamate and aspartate uptake. Probably responsible for the translocation of the substrate across the membrane.</text>
</comment>
<keyword evidence="4" id="KW-1003">Cell membrane</keyword>
<evidence type="ECO:0000256" key="8">
    <source>
        <dbReference type="ARBA" id="ARBA00023136"/>
    </source>
</evidence>
<evidence type="ECO:0000256" key="7">
    <source>
        <dbReference type="ARBA" id="ARBA00022989"/>
    </source>
</evidence>
<name>A0A356LJP8_9BURK</name>